<evidence type="ECO:0000313" key="1">
    <source>
        <dbReference type="EMBL" id="MFM9328503.1"/>
    </source>
</evidence>
<gene>
    <name evidence="1" type="ORF">ACI1P1_09410</name>
</gene>
<comment type="caution">
    <text evidence="1">The sequence shown here is derived from an EMBL/GenBank/DDBJ whole genome shotgun (WGS) entry which is preliminary data.</text>
</comment>
<dbReference type="Proteomes" id="UP001631969">
    <property type="component" value="Unassembled WGS sequence"/>
</dbReference>
<sequence length="119" mass="13307">MLDLNIPCTTLTHLDAVISLNKVQYISLAYQKKVPKIIMQTAKEEYISKITGSLESLEILFAPFGFIRVDSGVMVNINHFSHFEKDGYSQLFCFAGSTKKVVCSRAGYAKVKHAIENTT</sequence>
<proteinExistence type="predicted"/>
<protein>
    <submittedName>
        <fullName evidence="1">LytTR family DNA-binding domain-containing protein</fullName>
    </submittedName>
</protein>
<accession>A0ACC7NUW4</accession>
<evidence type="ECO:0000313" key="2">
    <source>
        <dbReference type="Proteomes" id="UP001631969"/>
    </source>
</evidence>
<organism evidence="1 2">
    <name type="scientific">Paenibacillus mesotrionivorans</name>
    <dbReference type="NCBI Taxonomy" id="3160968"/>
    <lineage>
        <taxon>Bacteria</taxon>
        <taxon>Bacillati</taxon>
        <taxon>Bacillota</taxon>
        <taxon>Bacilli</taxon>
        <taxon>Bacillales</taxon>
        <taxon>Paenibacillaceae</taxon>
        <taxon>Paenibacillus</taxon>
    </lineage>
</organism>
<keyword evidence="1" id="KW-0238">DNA-binding</keyword>
<reference evidence="1" key="1">
    <citation type="submission" date="2024-12" db="EMBL/GenBank/DDBJ databases">
        <authorList>
            <person name="Wu N."/>
        </authorList>
    </citation>
    <scope>NUCLEOTIDE SEQUENCE</scope>
    <source>
        <strain evidence="1">P15</strain>
    </source>
</reference>
<keyword evidence="2" id="KW-1185">Reference proteome</keyword>
<dbReference type="EMBL" id="JBJURJ010000005">
    <property type="protein sequence ID" value="MFM9328503.1"/>
    <property type="molecule type" value="Genomic_DNA"/>
</dbReference>
<name>A0ACC7NUW4_9BACL</name>